<organism evidence="1">
    <name type="scientific">Satyrvirus sp</name>
    <dbReference type="NCBI Taxonomy" id="2487771"/>
    <lineage>
        <taxon>Viruses</taxon>
        <taxon>Varidnaviria</taxon>
        <taxon>Bamfordvirae</taxon>
        <taxon>Nucleocytoviricota</taxon>
        <taxon>Megaviricetes</taxon>
        <taxon>Imitervirales</taxon>
        <taxon>Mimiviridae</taxon>
        <taxon>Megamimivirinae</taxon>
    </lineage>
</organism>
<reference evidence="1" key="1">
    <citation type="submission" date="2018-10" db="EMBL/GenBank/DDBJ databases">
        <title>Hidden diversity of soil giant viruses.</title>
        <authorList>
            <person name="Schulz F."/>
            <person name="Alteio L."/>
            <person name="Goudeau D."/>
            <person name="Ryan E.M."/>
            <person name="Malmstrom R.R."/>
            <person name="Blanchard J."/>
            <person name="Woyke T."/>
        </authorList>
    </citation>
    <scope>NUCLEOTIDE SEQUENCE</scope>
    <source>
        <strain evidence="1">SAV1</strain>
    </source>
</reference>
<gene>
    <name evidence="1" type="ORF">Satyrvirus19_8</name>
</gene>
<name>A0A3G5AE37_9VIRU</name>
<dbReference type="InterPro" id="IPR051710">
    <property type="entry name" value="Phosphatase_SH3-domain"/>
</dbReference>
<evidence type="ECO:0000313" key="1">
    <source>
        <dbReference type="EMBL" id="AYV85486.1"/>
    </source>
</evidence>
<proteinExistence type="predicted"/>
<sequence>MHKQKYFKYKTKYLKLKMQHGGGKDNSNKKYVYIRHGERPSQQKNQEIKDKWKESKRFKQNHLDEPLTEKGLEESYKTGVNLLKHINIDNFDYIYSSPWTRCIQTSIQILKAIENETGKKLKIRVEYGLAEPMLCYLLFYLPEINGDEIASDIFPKYIVRNNAKEIVDLMDNKLHYSKLLKKYSNFLDQSHKPLFTENDVNNSNLKKEWQMQLSTARMISEQPKSSIVVSHANKYCLYHQYYLLGINKLDPLEACKLMDGTDGPTSVNFVMIYQQNDNKWEKILSPQRII</sequence>
<accession>A0A3G5AE37</accession>
<dbReference type="PANTHER" id="PTHR16469">
    <property type="entry name" value="UBIQUITIN-ASSOCIATED AND SH3 DOMAIN-CONTAINING BA-RELATED"/>
    <property type="match status" value="1"/>
</dbReference>
<dbReference type="SUPFAM" id="SSF53254">
    <property type="entry name" value="Phosphoglycerate mutase-like"/>
    <property type="match status" value="1"/>
</dbReference>
<dbReference type="InterPro" id="IPR029033">
    <property type="entry name" value="His_PPase_superfam"/>
</dbReference>
<dbReference type="EMBL" id="MK072455">
    <property type="protein sequence ID" value="AYV85486.1"/>
    <property type="molecule type" value="Genomic_DNA"/>
</dbReference>
<dbReference type="PANTHER" id="PTHR16469:SF27">
    <property type="entry name" value="UBIQUITIN-ASSOCIATED AND SH3 DOMAIN-CONTAINING BA-RELATED"/>
    <property type="match status" value="1"/>
</dbReference>
<protein>
    <submittedName>
        <fullName evidence="1">Histidine phosphatase superfamily branch 1</fullName>
    </submittedName>
</protein>
<dbReference type="Pfam" id="PF00300">
    <property type="entry name" value="His_Phos_1"/>
    <property type="match status" value="1"/>
</dbReference>
<dbReference type="CDD" id="cd07067">
    <property type="entry name" value="HP_PGM_like"/>
    <property type="match status" value="1"/>
</dbReference>
<dbReference type="InterPro" id="IPR013078">
    <property type="entry name" value="His_Pase_superF_clade-1"/>
</dbReference>
<dbReference type="Gene3D" id="3.40.50.1240">
    <property type="entry name" value="Phosphoglycerate mutase-like"/>
    <property type="match status" value="1"/>
</dbReference>